<evidence type="ECO:0000313" key="7">
    <source>
        <dbReference type="EMBL" id="GAP82362.2"/>
    </source>
</evidence>
<dbReference type="AlphaFoldDB" id="A0A1W2TAH6"/>
<feature type="region of interest" description="Disordered" evidence="4">
    <location>
        <begin position="194"/>
        <end position="214"/>
    </location>
</feature>
<dbReference type="STRING" id="77044.A0A1W2TAH6"/>
<evidence type="ECO:0000256" key="2">
    <source>
        <dbReference type="ARBA" id="ARBA00022857"/>
    </source>
</evidence>
<evidence type="ECO:0000259" key="6">
    <source>
        <dbReference type="Pfam" id="PF08546"/>
    </source>
</evidence>
<evidence type="ECO:0000259" key="5">
    <source>
        <dbReference type="Pfam" id="PF02558"/>
    </source>
</evidence>
<evidence type="ECO:0000256" key="3">
    <source>
        <dbReference type="ARBA" id="ARBA00023002"/>
    </source>
</evidence>
<feature type="compositionally biased region" description="Low complexity" evidence="4">
    <location>
        <begin position="86"/>
        <end position="104"/>
    </location>
</feature>
<dbReference type="GO" id="GO:0050661">
    <property type="term" value="F:NADP binding"/>
    <property type="evidence" value="ECO:0007669"/>
    <property type="project" value="TreeGrafter"/>
</dbReference>
<gene>
    <name evidence="7" type="ORF">SAMD00023353_13700070</name>
</gene>
<dbReference type="Proteomes" id="UP000054516">
    <property type="component" value="Unassembled WGS sequence"/>
</dbReference>
<keyword evidence="8" id="KW-1185">Reference proteome</keyword>
<dbReference type="InterPro" id="IPR050838">
    <property type="entry name" value="Ketopantoate_reductase"/>
</dbReference>
<feature type="region of interest" description="Disordered" evidence="4">
    <location>
        <begin position="82"/>
        <end position="104"/>
    </location>
</feature>
<evidence type="ECO:0000256" key="4">
    <source>
        <dbReference type="SAM" id="MobiDB-lite"/>
    </source>
</evidence>
<feature type="domain" description="Ketopantoate reductase N-terminal" evidence="5">
    <location>
        <begin position="224"/>
        <end position="357"/>
    </location>
</feature>
<organism evidence="7">
    <name type="scientific">Rosellinia necatrix</name>
    <name type="common">White root-rot fungus</name>
    <dbReference type="NCBI Taxonomy" id="77044"/>
    <lineage>
        <taxon>Eukaryota</taxon>
        <taxon>Fungi</taxon>
        <taxon>Dikarya</taxon>
        <taxon>Ascomycota</taxon>
        <taxon>Pezizomycotina</taxon>
        <taxon>Sordariomycetes</taxon>
        <taxon>Xylariomycetidae</taxon>
        <taxon>Xylariales</taxon>
        <taxon>Xylariaceae</taxon>
        <taxon>Rosellinia</taxon>
    </lineage>
</organism>
<evidence type="ECO:0000256" key="1">
    <source>
        <dbReference type="ARBA" id="ARBA00007870"/>
    </source>
</evidence>
<dbReference type="GO" id="GO:0008677">
    <property type="term" value="F:2-dehydropantoate 2-reductase activity"/>
    <property type="evidence" value="ECO:0007669"/>
    <property type="project" value="TreeGrafter"/>
</dbReference>
<comment type="similarity">
    <text evidence="1">Belongs to the ketopantoate reductase family.</text>
</comment>
<reference evidence="7" key="1">
    <citation type="submission" date="2016-03" db="EMBL/GenBank/DDBJ databases">
        <title>Draft genome sequence of Rosellinia necatrix.</title>
        <authorList>
            <person name="Kanematsu S."/>
        </authorList>
    </citation>
    <scope>NUCLEOTIDE SEQUENCE [LARGE SCALE GENOMIC DNA]</scope>
    <source>
        <strain evidence="7">W97</strain>
    </source>
</reference>
<feature type="compositionally biased region" description="Polar residues" evidence="4">
    <location>
        <begin position="201"/>
        <end position="212"/>
    </location>
</feature>
<dbReference type="OrthoDB" id="73846at2759"/>
<accession>A0A1W2TAH6</accession>
<dbReference type="Pfam" id="PF02558">
    <property type="entry name" value="ApbA"/>
    <property type="match status" value="1"/>
</dbReference>
<dbReference type="Gene3D" id="1.10.1040.10">
    <property type="entry name" value="N-(1-d-carboxylethyl)-l-norvaline Dehydrogenase, domain 2"/>
    <property type="match status" value="1"/>
</dbReference>
<dbReference type="InterPro" id="IPR013332">
    <property type="entry name" value="KPR_N"/>
</dbReference>
<proteinExistence type="inferred from homology"/>
<dbReference type="InterPro" id="IPR013752">
    <property type="entry name" value="KPA_reductase"/>
</dbReference>
<dbReference type="EMBL" id="DF977582">
    <property type="protein sequence ID" value="GAP82362.2"/>
    <property type="molecule type" value="Genomic_DNA"/>
</dbReference>
<dbReference type="PANTHER" id="PTHR43765:SF2">
    <property type="entry name" value="2-DEHYDROPANTOATE 2-REDUCTASE"/>
    <property type="match status" value="1"/>
</dbReference>
<keyword evidence="3" id="KW-0560">Oxidoreductase</keyword>
<dbReference type="Pfam" id="PF08546">
    <property type="entry name" value="ApbA_C"/>
    <property type="match status" value="1"/>
</dbReference>
<evidence type="ECO:0000313" key="8">
    <source>
        <dbReference type="Proteomes" id="UP000054516"/>
    </source>
</evidence>
<dbReference type="PANTHER" id="PTHR43765">
    <property type="entry name" value="2-DEHYDROPANTOATE 2-REDUCTASE-RELATED"/>
    <property type="match status" value="1"/>
</dbReference>
<dbReference type="InterPro" id="IPR013328">
    <property type="entry name" value="6PGD_dom2"/>
</dbReference>
<protein>
    <submittedName>
        <fullName evidence="7">Putative 2-dehydropantoate 2-reductase</fullName>
    </submittedName>
</protein>
<keyword evidence="2" id="KW-0521">NADP</keyword>
<dbReference type="GO" id="GO:0005739">
    <property type="term" value="C:mitochondrion"/>
    <property type="evidence" value="ECO:0007669"/>
    <property type="project" value="TreeGrafter"/>
</dbReference>
<sequence>MTMAVKGLNAPVLFHTIPLLVPDRASCIADATVDGRYLYLVLATSLHAVFPPRPPTAFAGGAAEQPHTPGSFISTNVRVDLSATASSSPPSDPPNSSDPSDPLDSPIAVRGIKRFWGGHHKLFPAAPFRRLPSPPYKRLLVEGGRVVEASKSNAAPIGTGAVGSKAPAPVARMVLTRRDTGLRRLPLTYRKQPKESIQVGGRSTTRTPTKARQSGIRVKLSKRVHVVGFDVQARYLAHALASQDNVSVTMFAQHHMVQIQWGEEGRKLSLYDEESKHVSSVAIPCPQRFTELHHYYDTPSQLDMLDNVIVSMGTIGVLPALEQLSNRIDRRTTICLLNPGLGLVEELNKHIFPDPLRRPNYMIGHSTYLISRIPGRLYSIKQKSQGVLYLCGLPKSDESIHDESTRAYEGVQQSQHLLELLSSTGTLKVVGLPMPRFLTWKMGSLVFSALADAISVALGCTYDQINRNPHARTMWNDLLDETLTIVAQLPEMQVIPHRAENFVGEAFRKKLQGRLIARRMDTSPWIAWARLGIDPPFDFINGYLVRRAYTLGLDHKYNSAVLTMARARVLARRRELQMNVVGINPYGSNTDLIAREPAPSSYDYASI</sequence>
<feature type="domain" description="Ketopantoate reductase C-terminal" evidence="6">
    <location>
        <begin position="439"/>
        <end position="567"/>
    </location>
</feature>
<name>A0A1W2TAH6_ROSNE</name>